<dbReference type="AlphaFoldDB" id="A0A5D0UJ48"/>
<comment type="caution">
    <text evidence="1">The sequence shown here is derived from an EMBL/GenBank/DDBJ whole genome shotgun (WGS) entry which is preliminary data.</text>
</comment>
<evidence type="ECO:0000313" key="2">
    <source>
        <dbReference type="Proteomes" id="UP000322634"/>
    </source>
</evidence>
<proteinExistence type="predicted"/>
<keyword evidence="2" id="KW-1185">Reference proteome</keyword>
<reference evidence="1 2" key="1">
    <citation type="submission" date="2019-08" db="EMBL/GenBank/DDBJ databases">
        <title>Actinomadura sp. nov. CYP1-5 isolated from mountain soil.</title>
        <authorList>
            <person name="Songsumanus A."/>
            <person name="Kuncharoen N."/>
            <person name="Kudo T."/>
            <person name="Yuki M."/>
            <person name="Igarashi Y."/>
            <person name="Tanasupawat S."/>
        </authorList>
    </citation>
    <scope>NUCLEOTIDE SEQUENCE [LARGE SCALE GENOMIC DNA]</scope>
    <source>
        <strain evidence="1 2">GKU157</strain>
    </source>
</reference>
<organism evidence="1 2">
    <name type="scientific">Actinomadura syzygii</name>
    <dbReference type="NCBI Taxonomy" id="1427538"/>
    <lineage>
        <taxon>Bacteria</taxon>
        <taxon>Bacillati</taxon>
        <taxon>Actinomycetota</taxon>
        <taxon>Actinomycetes</taxon>
        <taxon>Streptosporangiales</taxon>
        <taxon>Thermomonosporaceae</taxon>
        <taxon>Actinomadura</taxon>
    </lineage>
</organism>
<name>A0A5D0UJ48_9ACTN</name>
<gene>
    <name evidence="1" type="ORF">FXF65_01190</name>
</gene>
<dbReference type="Proteomes" id="UP000322634">
    <property type="component" value="Unassembled WGS sequence"/>
</dbReference>
<sequence>MRWFRSYWDEDDIWFYFEVGADDWVTRQVELQGIDRTPIAAASLAEALQAREGGTYAAYAATYGETAGLPVSQWEGHNPMPLTKAEFEDIWTTARQILEAPHLPEL</sequence>
<accession>A0A5D0UJ48</accession>
<protein>
    <submittedName>
        <fullName evidence="1">Uncharacterized protein</fullName>
    </submittedName>
</protein>
<evidence type="ECO:0000313" key="1">
    <source>
        <dbReference type="EMBL" id="TYC18408.1"/>
    </source>
</evidence>
<dbReference type="RefSeq" id="WP_148347641.1">
    <property type="nucleotide sequence ID" value="NZ_JBHSBF010000019.1"/>
</dbReference>
<dbReference type="EMBL" id="VSFF01000001">
    <property type="protein sequence ID" value="TYC18408.1"/>
    <property type="molecule type" value="Genomic_DNA"/>
</dbReference>
<dbReference type="OrthoDB" id="4554814at2"/>